<evidence type="ECO:0000256" key="8">
    <source>
        <dbReference type="ARBA" id="ARBA00022858"/>
    </source>
</evidence>
<evidence type="ECO:0000313" key="14">
    <source>
        <dbReference type="Proteomes" id="UP001369086"/>
    </source>
</evidence>
<dbReference type="PANTHER" id="PTHR15356">
    <property type="entry name" value="NEUROTENSIN/NEUROMEDIN N"/>
    <property type="match status" value="1"/>
</dbReference>
<comment type="subunit">
    <text evidence="11">Interacts with NTSR1. Interacts with SORT1. Interacts with SORL1.</text>
</comment>
<dbReference type="EMBL" id="JAHFZB010000013">
    <property type="protein sequence ID" value="KAK6482782.1"/>
    <property type="molecule type" value="Genomic_DNA"/>
</dbReference>
<evidence type="ECO:0000256" key="1">
    <source>
        <dbReference type="ARBA" id="ARBA00004398"/>
    </source>
</evidence>
<evidence type="ECO:0000256" key="10">
    <source>
        <dbReference type="ARBA" id="ARBA00025449"/>
    </source>
</evidence>
<sequence length="158" mass="18372">MRTQLICLVMLFLAYDGVCSDLDQEMKALEVDLLKSLYTSKVNKQRFPHWKVALLNMCRLLNNLNSGGEDAWSNDEEGVISREHFSTLPDSFSLGALEAAYQLIKICNSRTLQPTEKTQDQDQDHSNYKNEEILKRKSPYLLKRQLHINKPRRPYILK</sequence>
<reference evidence="13 14" key="1">
    <citation type="submission" date="2021-05" db="EMBL/GenBank/DDBJ databases">
        <authorList>
            <person name="Zahm M."/>
            <person name="Klopp C."/>
            <person name="Cabau C."/>
            <person name="Kuhl H."/>
            <person name="Suciu R."/>
            <person name="Ciorpac M."/>
            <person name="Holostenco D."/>
            <person name="Gessner J."/>
            <person name="Wuertz S."/>
            <person name="Hohne C."/>
            <person name="Stock M."/>
            <person name="Gislard M."/>
            <person name="Lluch J."/>
            <person name="Milhes M."/>
            <person name="Lampietro C."/>
            <person name="Lopez Roques C."/>
            <person name="Donnadieu C."/>
            <person name="Du K."/>
            <person name="Schartl M."/>
            <person name="Guiguen Y."/>
        </authorList>
    </citation>
    <scope>NUCLEOTIDE SEQUENCE [LARGE SCALE GENOMIC DNA]</scope>
    <source>
        <strain evidence="13">Hh-F2</strain>
        <tissue evidence="13">Blood</tissue>
    </source>
</reference>
<keyword evidence="9" id="KW-0968">Cytoplasmic vesicle</keyword>
<evidence type="ECO:0000256" key="4">
    <source>
        <dbReference type="ARBA" id="ARBA00016213"/>
    </source>
</evidence>
<comment type="subcellular location">
    <subcellularLocation>
        <location evidence="1">Cytoplasmic vesicle</location>
        <location evidence="1">Secretory vesicle</location>
    </subcellularLocation>
    <subcellularLocation>
        <location evidence="2">Secreted</location>
    </subcellularLocation>
</comment>
<dbReference type="PRINTS" id="PR01668">
    <property type="entry name" value="NEUROTENSIN"/>
</dbReference>
<accession>A0ABR0ZDA8</accession>
<keyword evidence="14" id="KW-1185">Reference proteome</keyword>
<evidence type="ECO:0000256" key="12">
    <source>
        <dbReference type="SAM" id="SignalP"/>
    </source>
</evidence>
<comment type="function">
    <text evidence="10">Neurotensin may play an endocrine or paracrine role in the regulation of fat metabolism. It causes contraction of smooth muscle.</text>
</comment>
<dbReference type="Proteomes" id="UP001369086">
    <property type="component" value="Unassembled WGS sequence"/>
</dbReference>
<evidence type="ECO:0000256" key="6">
    <source>
        <dbReference type="ARBA" id="ARBA00022685"/>
    </source>
</evidence>
<keyword evidence="8" id="KW-0838">Vasoactive</keyword>
<evidence type="ECO:0000256" key="9">
    <source>
        <dbReference type="ARBA" id="ARBA00023329"/>
    </source>
</evidence>
<evidence type="ECO:0000256" key="5">
    <source>
        <dbReference type="ARBA" id="ARBA00022525"/>
    </source>
</evidence>
<evidence type="ECO:0000256" key="2">
    <source>
        <dbReference type="ARBA" id="ARBA00004613"/>
    </source>
</evidence>
<proteinExistence type="inferred from homology"/>
<evidence type="ECO:0000256" key="11">
    <source>
        <dbReference type="ARBA" id="ARBA00046937"/>
    </source>
</evidence>
<dbReference type="PANTHER" id="PTHR15356:SF0">
    <property type="entry name" value="NEUROTENSIN_NEUROMEDIN N"/>
    <property type="match status" value="1"/>
</dbReference>
<evidence type="ECO:0000256" key="3">
    <source>
        <dbReference type="ARBA" id="ARBA00009827"/>
    </source>
</evidence>
<organism evidence="13 14">
    <name type="scientific">Huso huso</name>
    <name type="common">Beluga</name>
    <name type="synonym">Acipenser huso</name>
    <dbReference type="NCBI Taxonomy" id="61971"/>
    <lineage>
        <taxon>Eukaryota</taxon>
        <taxon>Metazoa</taxon>
        <taxon>Chordata</taxon>
        <taxon>Craniata</taxon>
        <taxon>Vertebrata</taxon>
        <taxon>Euteleostomi</taxon>
        <taxon>Actinopterygii</taxon>
        <taxon>Chondrostei</taxon>
        <taxon>Acipenseriformes</taxon>
        <taxon>Acipenseridae</taxon>
        <taxon>Huso</taxon>
    </lineage>
</organism>
<protein>
    <recommendedName>
        <fullName evidence="4">Neurotensin/neuromedin N</fullName>
    </recommendedName>
</protein>
<keyword evidence="5" id="KW-0964">Secreted</keyword>
<gene>
    <name evidence="13" type="ORF">HHUSO_G15874</name>
</gene>
<name>A0ABR0ZDA8_HUSHU</name>
<feature type="chain" id="PRO_5046813997" description="Neurotensin/neuromedin N" evidence="12">
    <location>
        <begin position="21"/>
        <end position="158"/>
    </location>
</feature>
<comment type="similarity">
    <text evidence="3">Belongs to the neurotensin family.</text>
</comment>
<dbReference type="Pfam" id="PF07421">
    <property type="entry name" value="Pro-NT_NN"/>
    <property type="match status" value="1"/>
</dbReference>
<keyword evidence="6" id="KW-0165">Cleavage on pair of basic residues</keyword>
<evidence type="ECO:0000256" key="7">
    <source>
        <dbReference type="ARBA" id="ARBA00022729"/>
    </source>
</evidence>
<dbReference type="InterPro" id="IPR008055">
    <property type="entry name" value="NeurotensiN"/>
</dbReference>
<keyword evidence="7 12" id="KW-0732">Signal</keyword>
<feature type="signal peptide" evidence="12">
    <location>
        <begin position="1"/>
        <end position="20"/>
    </location>
</feature>
<comment type="caution">
    <text evidence="13">The sequence shown here is derived from an EMBL/GenBank/DDBJ whole genome shotgun (WGS) entry which is preliminary data.</text>
</comment>
<evidence type="ECO:0000313" key="13">
    <source>
        <dbReference type="EMBL" id="KAK6482782.1"/>
    </source>
</evidence>